<dbReference type="InterPro" id="IPR014721">
    <property type="entry name" value="Ribsml_uS5_D2-typ_fold_subgr"/>
</dbReference>
<organism evidence="13 15">
    <name type="scientific">Dracunculus medinensis</name>
    <name type="common">Guinea worm</name>
    <dbReference type="NCBI Taxonomy" id="318479"/>
    <lineage>
        <taxon>Eukaryota</taxon>
        <taxon>Metazoa</taxon>
        <taxon>Ecdysozoa</taxon>
        <taxon>Nematoda</taxon>
        <taxon>Chromadorea</taxon>
        <taxon>Rhabditida</taxon>
        <taxon>Spirurina</taxon>
        <taxon>Dracunculoidea</taxon>
        <taxon>Dracunculidae</taxon>
        <taxon>Dracunculus</taxon>
    </lineage>
</organism>
<evidence type="ECO:0000256" key="1">
    <source>
        <dbReference type="ARBA" id="ARBA00004173"/>
    </source>
</evidence>
<dbReference type="Proteomes" id="UP000038040">
    <property type="component" value="Unplaced"/>
</dbReference>
<evidence type="ECO:0000256" key="4">
    <source>
        <dbReference type="ARBA" id="ARBA00023128"/>
    </source>
</evidence>
<dbReference type="EMBL" id="UYYG01001184">
    <property type="protein sequence ID" value="VDN59539.1"/>
    <property type="molecule type" value="Genomic_DNA"/>
</dbReference>
<comment type="similarity">
    <text evidence="2 10">Belongs to the universal ribosomal protein uS5 family.</text>
</comment>
<evidence type="ECO:0000256" key="5">
    <source>
        <dbReference type="ARBA" id="ARBA00023274"/>
    </source>
</evidence>
<evidence type="ECO:0000256" key="7">
    <source>
        <dbReference type="ARBA" id="ARBA00041606"/>
    </source>
</evidence>
<evidence type="ECO:0000313" key="15">
    <source>
        <dbReference type="WBParaSite" id="DME_0000640101-mRNA-1"/>
    </source>
</evidence>
<dbReference type="GO" id="GO:0003735">
    <property type="term" value="F:structural constituent of ribosome"/>
    <property type="evidence" value="ECO:0007669"/>
    <property type="project" value="UniProtKB-UniRule"/>
</dbReference>
<evidence type="ECO:0000256" key="8">
    <source>
        <dbReference type="ARBA" id="ARBA00062683"/>
    </source>
</evidence>
<dbReference type="Pfam" id="PF21251">
    <property type="entry name" value="Ribosomal_uS5m_N"/>
    <property type="match status" value="1"/>
</dbReference>
<dbReference type="InterPro" id="IPR013810">
    <property type="entry name" value="Ribosomal_uS5_N"/>
</dbReference>
<dbReference type="InterPro" id="IPR000851">
    <property type="entry name" value="Ribosomal_uS5"/>
</dbReference>
<name>A0A0N4UG09_DRAME</name>
<dbReference type="InterPro" id="IPR005324">
    <property type="entry name" value="Ribosomal_uS5_C"/>
</dbReference>
<dbReference type="FunFam" id="3.30.160.20:FF:000022">
    <property type="entry name" value="28S ribosomal protein S5, mitochondrial"/>
    <property type="match status" value="1"/>
</dbReference>
<dbReference type="Gene3D" id="3.30.160.20">
    <property type="match status" value="1"/>
</dbReference>
<evidence type="ECO:0000259" key="11">
    <source>
        <dbReference type="PROSITE" id="PS50881"/>
    </source>
</evidence>
<dbReference type="GO" id="GO:0005763">
    <property type="term" value="C:mitochondrial small ribosomal subunit"/>
    <property type="evidence" value="ECO:0007669"/>
    <property type="project" value="UniProtKB-ARBA"/>
</dbReference>
<reference evidence="15" key="1">
    <citation type="submission" date="2017-02" db="UniProtKB">
        <authorList>
            <consortium name="WormBaseParasite"/>
        </authorList>
    </citation>
    <scope>IDENTIFICATION</scope>
</reference>
<evidence type="ECO:0000313" key="13">
    <source>
        <dbReference type="Proteomes" id="UP000038040"/>
    </source>
</evidence>
<dbReference type="SUPFAM" id="SSF54768">
    <property type="entry name" value="dsRNA-binding domain-like"/>
    <property type="match status" value="1"/>
</dbReference>
<dbReference type="AlphaFoldDB" id="A0A0N4UG09"/>
<evidence type="ECO:0000313" key="12">
    <source>
        <dbReference type="EMBL" id="VDN59539.1"/>
    </source>
</evidence>
<accession>A0A0N4UG09</accession>
<dbReference type="PROSITE" id="PS50881">
    <property type="entry name" value="S5_DSRBD"/>
    <property type="match status" value="1"/>
</dbReference>
<dbReference type="FunFam" id="3.30.230.10:FF:000002">
    <property type="entry name" value="30S ribosomal protein S5"/>
    <property type="match status" value="1"/>
</dbReference>
<evidence type="ECO:0000256" key="6">
    <source>
        <dbReference type="ARBA" id="ARBA00039335"/>
    </source>
</evidence>
<protein>
    <recommendedName>
        <fullName evidence="6">Small ribosomal subunit protein uS5m</fullName>
    </recommendedName>
    <alternativeName>
        <fullName evidence="7">28S ribosomal protein S5, mitochondrial</fullName>
    </alternativeName>
</protein>
<dbReference type="GO" id="GO:0005743">
    <property type="term" value="C:mitochondrial inner membrane"/>
    <property type="evidence" value="ECO:0007669"/>
    <property type="project" value="UniProtKB-ARBA"/>
</dbReference>
<keyword evidence="5 9" id="KW-0687">Ribonucleoprotein</keyword>
<gene>
    <name evidence="12" type="ORF">DME_LOCUS9512</name>
</gene>
<evidence type="ECO:0000256" key="3">
    <source>
        <dbReference type="ARBA" id="ARBA00022980"/>
    </source>
</evidence>
<keyword evidence="4" id="KW-0496">Mitochondrion</keyword>
<dbReference type="Pfam" id="PF03719">
    <property type="entry name" value="Ribosomal_S5_C"/>
    <property type="match status" value="1"/>
</dbReference>
<dbReference type="Gene3D" id="3.30.230.10">
    <property type="match status" value="1"/>
</dbReference>
<dbReference type="SUPFAM" id="SSF54211">
    <property type="entry name" value="Ribosomal protein S5 domain 2-like"/>
    <property type="match status" value="1"/>
</dbReference>
<evidence type="ECO:0000256" key="2">
    <source>
        <dbReference type="ARBA" id="ARBA00008945"/>
    </source>
</evidence>
<reference evidence="12 14" key="2">
    <citation type="submission" date="2018-11" db="EMBL/GenBank/DDBJ databases">
        <authorList>
            <consortium name="Pathogen Informatics"/>
        </authorList>
    </citation>
    <scope>NUCLEOTIDE SEQUENCE [LARGE SCALE GENOMIC DNA]</scope>
</reference>
<dbReference type="Proteomes" id="UP000274756">
    <property type="component" value="Unassembled WGS sequence"/>
</dbReference>
<proteinExistence type="inferred from homology"/>
<keyword evidence="14" id="KW-1185">Reference proteome</keyword>
<evidence type="ECO:0000256" key="9">
    <source>
        <dbReference type="PROSITE-ProRule" id="PRU00268"/>
    </source>
</evidence>
<dbReference type="STRING" id="318479.A0A0N4UG09"/>
<dbReference type="PANTHER" id="PTHR48277">
    <property type="entry name" value="MITOCHONDRIAL RIBOSOMAL PROTEIN S5"/>
    <property type="match status" value="1"/>
</dbReference>
<evidence type="ECO:0000313" key="14">
    <source>
        <dbReference type="Proteomes" id="UP000274756"/>
    </source>
</evidence>
<dbReference type="OrthoDB" id="309483at2759"/>
<sequence length="461" mass="52502">MALSLISFMQQRCNTVNFFMRQKSIHKIQQNPLFHSSDKLFDIVGSSAELWKTVTSVSKAGQKKGRLRTRQPIRPLHKFFRIGAGPIRVSIPGLNAPLHQKEMELIEPTEDYVNEVQEKFITAIKEKSTKLGRRINKEKIHSLLRGFSGTKVAGQKLGPPPPIGDVTFDGFDSCCLVLKRTINMTTRGRKFTMNALVITGNGKGLVGYAVAKSNIFRPMAAVATALKAASRKLFHVELLEDRTIYQDFYAECRNTRIFAQRCPPGHGLHCHPRLIKICELVGIKDLYAKVEGSTTNYLALTHAFLTGLLNQETHEELAERKGLHVVKLSPHHHYLPEIVASPKYSQLKKEDEITPKEVRVYQCFTRLKLDDFYGEGRYPLKKPPKKPFYINTPGHLEAEWRKHPFRNHENAAIRLMADGLISRWTREERNNWGVKRHEMVMKGLLPVAQGIGLSDVRRDPD</sequence>
<dbReference type="WBParaSite" id="DME_0000640101-mRNA-1">
    <property type="protein sequence ID" value="DME_0000640101-mRNA-1"/>
    <property type="gene ID" value="DME_0000640101"/>
</dbReference>
<comment type="subunit">
    <text evidence="8">Component of the mitochondrial ribosome small subunit (28S) which comprises a 12S rRNA and about 30 distinct proteins.</text>
</comment>
<comment type="subcellular location">
    <subcellularLocation>
        <location evidence="1">Mitochondrion</location>
    </subcellularLocation>
</comment>
<dbReference type="InterPro" id="IPR020568">
    <property type="entry name" value="Ribosomal_Su5_D2-typ_SF"/>
</dbReference>
<dbReference type="PANTHER" id="PTHR48277:SF1">
    <property type="entry name" value="MITOCHONDRIAL RIBOSOMAL PROTEIN S5"/>
    <property type="match status" value="1"/>
</dbReference>
<dbReference type="Pfam" id="PF00333">
    <property type="entry name" value="Ribosomal_S5"/>
    <property type="match status" value="1"/>
</dbReference>
<evidence type="ECO:0000256" key="10">
    <source>
        <dbReference type="RuleBase" id="RU003823"/>
    </source>
</evidence>
<keyword evidence="3 9" id="KW-0689">Ribosomal protein</keyword>
<feature type="domain" description="S5 DRBM" evidence="11">
    <location>
        <begin position="171"/>
        <end position="236"/>
    </location>
</feature>
<dbReference type="GO" id="GO:0006412">
    <property type="term" value="P:translation"/>
    <property type="evidence" value="ECO:0007669"/>
    <property type="project" value="InterPro"/>
</dbReference>
<dbReference type="InterPro" id="IPR048584">
    <property type="entry name" value="Ribosomal_uS5m_N"/>
</dbReference>
<dbReference type="GO" id="GO:0003723">
    <property type="term" value="F:RNA binding"/>
    <property type="evidence" value="ECO:0007669"/>
    <property type="project" value="InterPro"/>
</dbReference>